<evidence type="ECO:0000313" key="2">
    <source>
        <dbReference type="Proteomes" id="UP000015104"/>
    </source>
</evidence>
<name>T1L1H9_TETUR</name>
<keyword evidence="2" id="KW-1185">Reference proteome</keyword>
<dbReference type="EMBL" id="CAEY01000898">
    <property type="status" value="NOT_ANNOTATED_CDS"/>
    <property type="molecule type" value="Genomic_DNA"/>
</dbReference>
<reference evidence="2" key="1">
    <citation type="submission" date="2011-08" db="EMBL/GenBank/DDBJ databases">
        <authorList>
            <person name="Rombauts S."/>
        </authorList>
    </citation>
    <scope>NUCLEOTIDE SEQUENCE</scope>
    <source>
        <strain evidence="2">London</strain>
    </source>
</reference>
<sequence length="70" mass="7842">MFDSDLLITLEWLIFVSVWFDRSESPFTACLCNGARDINDNSFRFNFSCLVSPSFLGGILVNLCSRIVAG</sequence>
<dbReference type="HOGENOM" id="CLU_2761059_0_0_1"/>
<accession>T1L1H9</accession>
<reference evidence="1" key="2">
    <citation type="submission" date="2015-06" db="UniProtKB">
        <authorList>
            <consortium name="EnsemblMetazoa"/>
        </authorList>
    </citation>
    <scope>IDENTIFICATION</scope>
</reference>
<protein>
    <submittedName>
        <fullName evidence="1">Uncharacterized protein</fullName>
    </submittedName>
</protein>
<proteinExistence type="predicted"/>
<organism evidence="1 2">
    <name type="scientific">Tetranychus urticae</name>
    <name type="common">Two-spotted spider mite</name>
    <dbReference type="NCBI Taxonomy" id="32264"/>
    <lineage>
        <taxon>Eukaryota</taxon>
        <taxon>Metazoa</taxon>
        <taxon>Ecdysozoa</taxon>
        <taxon>Arthropoda</taxon>
        <taxon>Chelicerata</taxon>
        <taxon>Arachnida</taxon>
        <taxon>Acari</taxon>
        <taxon>Acariformes</taxon>
        <taxon>Trombidiformes</taxon>
        <taxon>Prostigmata</taxon>
        <taxon>Eleutherengona</taxon>
        <taxon>Raphignathae</taxon>
        <taxon>Tetranychoidea</taxon>
        <taxon>Tetranychidae</taxon>
        <taxon>Tetranychus</taxon>
    </lineage>
</organism>
<dbReference type="EnsemblMetazoa" id="tetur31g01820.1">
    <property type="protein sequence ID" value="tetur31g01820.1"/>
    <property type="gene ID" value="tetur31g01820"/>
</dbReference>
<dbReference type="AlphaFoldDB" id="T1L1H9"/>
<dbReference type="Proteomes" id="UP000015104">
    <property type="component" value="Unassembled WGS sequence"/>
</dbReference>
<evidence type="ECO:0000313" key="1">
    <source>
        <dbReference type="EnsemblMetazoa" id="tetur31g01820.1"/>
    </source>
</evidence>